<protein>
    <submittedName>
        <fullName evidence="1">Uncharacterized protein</fullName>
    </submittedName>
</protein>
<reference evidence="1" key="1">
    <citation type="submission" date="2020-01" db="EMBL/GenBank/DDBJ databases">
        <title>The Celery Genome Sequence Reveals Sequential Paleo-tetraploidization, Resistance Gene Elimination, Karyotype Evolution, and Functional Innovation in Apiales.</title>
        <authorList>
            <person name="Song X."/>
        </authorList>
    </citation>
    <scope>NUCLEOTIDE SEQUENCE</scope>
    <source>
        <tissue evidence="1">Leaf</tissue>
    </source>
</reference>
<dbReference type="EMBL" id="WRXP01002207">
    <property type="protein sequence ID" value="KAF1001865.1"/>
    <property type="molecule type" value="Genomic_DNA"/>
</dbReference>
<name>A0A6L5B8W8_APIGR</name>
<sequence length="93" mass="10102">MRTSFSISISNSVVTWQKFRGIAYGSLENPKATFSGNVKLKAGINKISLLSAAVGLPNVGVHYERKETGILGPVTLKGLMMRNTRFSKADMVL</sequence>
<dbReference type="Proteomes" id="UP000593563">
    <property type="component" value="Unassembled WGS sequence"/>
</dbReference>
<evidence type="ECO:0000313" key="2">
    <source>
        <dbReference type="Proteomes" id="UP000593563"/>
    </source>
</evidence>
<dbReference type="AlphaFoldDB" id="A0A6L5B8W8"/>
<gene>
    <name evidence="1" type="ORF">AG4045_012366</name>
</gene>
<accession>A0A6L5B8W8</accession>
<proteinExistence type="predicted"/>
<organism evidence="1 2">
    <name type="scientific">Apium graveolens</name>
    <name type="common">Celery</name>
    <dbReference type="NCBI Taxonomy" id="4045"/>
    <lineage>
        <taxon>Eukaryota</taxon>
        <taxon>Viridiplantae</taxon>
        <taxon>Streptophyta</taxon>
        <taxon>Embryophyta</taxon>
        <taxon>Tracheophyta</taxon>
        <taxon>Spermatophyta</taxon>
        <taxon>Magnoliopsida</taxon>
        <taxon>eudicotyledons</taxon>
        <taxon>Gunneridae</taxon>
        <taxon>Pentapetalae</taxon>
        <taxon>asterids</taxon>
        <taxon>campanulids</taxon>
        <taxon>Apiales</taxon>
        <taxon>Apiaceae</taxon>
        <taxon>Apioideae</taxon>
        <taxon>apioid superclade</taxon>
        <taxon>Apieae</taxon>
        <taxon>Apium</taxon>
    </lineage>
</organism>
<evidence type="ECO:0000313" key="1">
    <source>
        <dbReference type="EMBL" id="KAF1001865.1"/>
    </source>
</evidence>
<keyword evidence="2" id="KW-1185">Reference proteome</keyword>
<comment type="caution">
    <text evidence="1">The sequence shown here is derived from an EMBL/GenBank/DDBJ whole genome shotgun (WGS) entry which is preliminary data.</text>
</comment>